<dbReference type="CDD" id="cd07783">
    <property type="entry name" value="ASKHA_NBD_FGGY_SePSK_AtXK1-like"/>
    <property type="match status" value="1"/>
</dbReference>
<dbReference type="InterPro" id="IPR018484">
    <property type="entry name" value="FGGY_N"/>
</dbReference>
<reference evidence="9" key="1">
    <citation type="journal article" date="2019" name="Int. J. Syst. Evol. Microbiol.">
        <title>The Global Catalogue of Microorganisms (GCM) 10K type strain sequencing project: providing services to taxonomists for standard genome sequencing and annotation.</title>
        <authorList>
            <consortium name="The Broad Institute Genomics Platform"/>
            <consortium name="The Broad Institute Genome Sequencing Center for Infectious Disease"/>
            <person name="Wu L."/>
            <person name="Ma J."/>
        </authorList>
    </citation>
    <scope>NUCLEOTIDE SEQUENCE [LARGE SCALE GENOMIC DNA]</scope>
    <source>
        <strain evidence="9">CGMCC 4.7304</strain>
    </source>
</reference>
<evidence type="ECO:0000256" key="1">
    <source>
        <dbReference type="ARBA" id="ARBA00009156"/>
    </source>
</evidence>
<sequence>MPDRDLWLGIDVGTQSARAVAVDSTGHVHGSGTHPLTGHRAGNRHEQDPEQWWTATAHACRAALTGLDTTRIRALAVDGTSGTVLLTDRRGRPLTPGLMYDDGRATAEADRANALGAPLWQELGYQRMQPSWALPKLLWLLDRHRDAVAHDDARLCHQPDLICRRLAGHPLPTDTSHALKSGYHLLADRWPEDTLTALGVPAAVLPDVVRPGTVTGTVCARAAVTTGIPEGTPVVAGMTDGCAARLGAGALEPGAWNAVLGTTLVLKGVSHGLVHDPTGALYCHRGPDGLWLPGGASSSGAGVLAHRFPGADLDRLTAHAVRRRPRAVAYPLVSAAGERFPFRAPDARPFVLGDTADDTDLFLAQLLGVACLERLCLDHLDLLGAPADGPYTLTGGGARNPAWCRLRADVLGRPVRLPQHTEAAHGSAVLAATAHGQPLAEAARTMARTRQDLAPDPTATARHTEHYLRLVDALARHGWLGRTLADHAHRRAA</sequence>
<comment type="similarity">
    <text evidence="1">Belongs to the FGGY kinase family.</text>
</comment>
<gene>
    <name evidence="8" type="ORF">ACFP1Z_29020</name>
</gene>
<dbReference type="Proteomes" id="UP001596083">
    <property type="component" value="Unassembled WGS sequence"/>
</dbReference>
<evidence type="ECO:0000256" key="2">
    <source>
        <dbReference type="ARBA" id="ARBA00022629"/>
    </source>
</evidence>
<dbReference type="EMBL" id="JBHSPB010000025">
    <property type="protein sequence ID" value="MFC5724206.1"/>
    <property type="molecule type" value="Genomic_DNA"/>
</dbReference>
<evidence type="ECO:0000313" key="9">
    <source>
        <dbReference type="Proteomes" id="UP001596083"/>
    </source>
</evidence>
<dbReference type="InterPro" id="IPR018485">
    <property type="entry name" value="FGGY_C"/>
</dbReference>
<keyword evidence="4 8" id="KW-0418">Kinase</keyword>
<dbReference type="PANTHER" id="PTHR43095">
    <property type="entry name" value="SUGAR KINASE"/>
    <property type="match status" value="1"/>
</dbReference>
<dbReference type="InterPro" id="IPR043129">
    <property type="entry name" value="ATPase_NBD"/>
</dbReference>
<keyword evidence="9" id="KW-1185">Reference proteome</keyword>
<evidence type="ECO:0000259" key="6">
    <source>
        <dbReference type="Pfam" id="PF00370"/>
    </source>
</evidence>
<protein>
    <submittedName>
        <fullName evidence="8">FGGY-family carbohydrate kinase</fullName>
        <ecNumber evidence="8">2.7.1.-</ecNumber>
    </submittedName>
</protein>
<proteinExistence type="inferred from homology"/>
<evidence type="ECO:0000259" key="7">
    <source>
        <dbReference type="Pfam" id="PF02782"/>
    </source>
</evidence>
<organism evidence="8 9">
    <name type="scientific">Streptomyces gamaensis</name>
    <dbReference type="NCBI Taxonomy" id="1763542"/>
    <lineage>
        <taxon>Bacteria</taxon>
        <taxon>Bacillati</taxon>
        <taxon>Actinomycetota</taxon>
        <taxon>Actinomycetes</taxon>
        <taxon>Kitasatosporales</taxon>
        <taxon>Streptomycetaceae</taxon>
        <taxon>Streptomyces</taxon>
    </lineage>
</organism>
<evidence type="ECO:0000256" key="4">
    <source>
        <dbReference type="ARBA" id="ARBA00022777"/>
    </source>
</evidence>
<dbReference type="Pfam" id="PF02782">
    <property type="entry name" value="FGGY_C"/>
    <property type="match status" value="1"/>
</dbReference>
<name>A0ABW0Z5V4_9ACTN</name>
<dbReference type="EC" id="2.7.1.-" evidence="8"/>
<feature type="domain" description="Carbohydrate kinase FGGY C-terminal" evidence="7">
    <location>
        <begin position="314"/>
        <end position="434"/>
    </location>
</feature>
<dbReference type="Pfam" id="PF00370">
    <property type="entry name" value="FGGY_N"/>
    <property type="match status" value="1"/>
</dbReference>
<comment type="caution">
    <text evidence="8">The sequence shown here is derived from an EMBL/GenBank/DDBJ whole genome shotgun (WGS) entry which is preliminary data.</text>
</comment>
<dbReference type="Gene3D" id="3.30.420.40">
    <property type="match status" value="2"/>
</dbReference>
<dbReference type="InterPro" id="IPR050406">
    <property type="entry name" value="FGGY_Carb_Kinase"/>
</dbReference>
<dbReference type="RefSeq" id="WP_390320656.1">
    <property type="nucleotide sequence ID" value="NZ_JBHSPB010000025.1"/>
</dbReference>
<dbReference type="PIRSF" id="PIRSF000538">
    <property type="entry name" value="GlpK"/>
    <property type="match status" value="1"/>
</dbReference>
<accession>A0ABW0Z5V4</accession>
<keyword evidence="2" id="KW-0859">Xylose metabolism</keyword>
<keyword evidence="3 8" id="KW-0808">Transferase</keyword>
<evidence type="ECO:0000256" key="3">
    <source>
        <dbReference type="ARBA" id="ARBA00022679"/>
    </source>
</evidence>
<feature type="region of interest" description="Disordered" evidence="5">
    <location>
        <begin position="25"/>
        <end position="44"/>
    </location>
</feature>
<evidence type="ECO:0000313" key="8">
    <source>
        <dbReference type="EMBL" id="MFC5724206.1"/>
    </source>
</evidence>
<keyword evidence="2" id="KW-0119">Carbohydrate metabolism</keyword>
<evidence type="ECO:0000256" key="5">
    <source>
        <dbReference type="SAM" id="MobiDB-lite"/>
    </source>
</evidence>
<feature type="domain" description="Carbohydrate kinase FGGY N-terminal" evidence="6">
    <location>
        <begin position="6"/>
        <end position="247"/>
    </location>
</feature>
<dbReference type="GO" id="GO:0016301">
    <property type="term" value="F:kinase activity"/>
    <property type="evidence" value="ECO:0007669"/>
    <property type="project" value="UniProtKB-KW"/>
</dbReference>
<dbReference type="SUPFAM" id="SSF53067">
    <property type="entry name" value="Actin-like ATPase domain"/>
    <property type="match status" value="2"/>
</dbReference>
<dbReference type="PANTHER" id="PTHR43095:SF5">
    <property type="entry name" value="XYLULOSE KINASE"/>
    <property type="match status" value="1"/>
</dbReference>
<dbReference type="InterPro" id="IPR000577">
    <property type="entry name" value="Carb_kinase_FGGY"/>
</dbReference>